<dbReference type="EMBL" id="UYWX01020368">
    <property type="protein sequence ID" value="VDM31764.1"/>
    <property type="molecule type" value="Genomic_DNA"/>
</dbReference>
<evidence type="ECO:0000313" key="3">
    <source>
        <dbReference type="WBParaSite" id="TTAC_0000740601-mRNA-1"/>
    </source>
</evidence>
<protein>
    <submittedName>
        <fullName evidence="1 3">Uncharacterized protein</fullName>
    </submittedName>
</protein>
<dbReference type="AlphaFoldDB" id="A0A0R3X2A2"/>
<gene>
    <name evidence="1" type="ORF">TTAC_LOCUS7391</name>
</gene>
<sequence>MSSRFTVKSSGIERSVYPLYSRFDYPSYSAHQVVWFAFIIAVVEFCLLDDNAMYEVNRAFLDPYETSSPTLSSPTLSSTESLNSLYMFNTAHDLSDTGYKCGVSSISPTSNAERVIEGAEPLNVKTARSIALAVLSRIARLLSITLNELLTALLPLSSSSFGMLQSSLRCEWLVEWGRMIHGNIIRTDANGFVEGIPVGRVVKSSALAYLRALADWPTKANRVQLLEESGALMVDFLTTASTGFFILQSQQSGKTLHFMRLVELILCGFNHSCPAHLAASRLPKDPNAVNEHAGSERDQFAPVDTTIPFIDESYLNITAIPCDSPLAGNCHLSSVLEQSPSNISGVCIIDAVVETGVFSSSGTPTQILPPSMLCGYFNGAATAMAIQLALLLLPSELRFQIQLFVEQAQKVTANAARHIRPEKTLHYVQPDTLAKWFAPRFFGFSTNASKSSGHNLLEYILSFPQALQLLKPPSYLDLGLREWDDCFLEDFELYRSPSGLVKVVDRRPSFGSASSPPTASTKPLGLEQVLALGNMRHLILALNYFIDNKSMDPKTKMRYIKQFEVTHPDVFWLRFGDSQTAHNYYAHLRRRIDQLRDCHWRGQSRARLIGRLGEIFKLRGHLLTKKPSLKL</sequence>
<name>A0A0R3X2A2_HYDTA</name>
<reference evidence="3" key="1">
    <citation type="submission" date="2017-02" db="UniProtKB">
        <authorList>
            <consortium name="WormBaseParasite"/>
        </authorList>
    </citation>
    <scope>IDENTIFICATION</scope>
</reference>
<evidence type="ECO:0000313" key="1">
    <source>
        <dbReference type="EMBL" id="VDM31764.1"/>
    </source>
</evidence>
<dbReference type="Proteomes" id="UP000274429">
    <property type="component" value="Unassembled WGS sequence"/>
</dbReference>
<accession>A0A0R3X2A2</accession>
<keyword evidence="2" id="KW-1185">Reference proteome</keyword>
<dbReference type="WBParaSite" id="TTAC_0000740601-mRNA-1">
    <property type="protein sequence ID" value="TTAC_0000740601-mRNA-1"/>
    <property type="gene ID" value="TTAC_0000740601"/>
</dbReference>
<reference evidence="1 2" key="2">
    <citation type="submission" date="2018-11" db="EMBL/GenBank/DDBJ databases">
        <authorList>
            <consortium name="Pathogen Informatics"/>
        </authorList>
    </citation>
    <scope>NUCLEOTIDE SEQUENCE [LARGE SCALE GENOMIC DNA]</scope>
</reference>
<dbReference type="OrthoDB" id="6263361at2759"/>
<evidence type="ECO:0000313" key="2">
    <source>
        <dbReference type="Proteomes" id="UP000274429"/>
    </source>
</evidence>
<organism evidence="3">
    <name type="scientific">Hydatigena taeniaeformis</name>
    <name type="common">Feline tapeworm</name>
    <name type="synonym">Taenia taeniaeformis</name>
    <dbReference type="NCBI Taxonomy" id="6205"/>
    <lineage>
        <taxon>Eukaryota</taxon>
        <taxon>Metazoa</taxon>
        <taxon>Spiralia</taxon>
        <taxon>Lophotrochozoa</taxon>
        <taxon>Platyhelminthes</taxon>
        <taxon>Cestoda</taxon>
        <taxon>Eucestoda</taxon>
        <taxon>Cyclophyllidea</taxon>
        <taxon>Taeniidae</taxon>
        <taxon>Hydatigera</taxon>
    </lineage>
</organism>
<proteinExistence type="predicted"/>